<evidence type="ECO:0000256" key="7">
    <source>
        <dbReference type="ARBA" id="ARBA00022989"/>
    </source>
</evidence>
<keyword evidence="3" id="KW-1003">Cell membrane</keyword>
<gene>
    <name evidence="13" type="ORF">CPLU01_14650</name>
</gene>
<feature type="transmembrane region" description="Helical" evidence="10">
    <location>
        <begin position="81"/>
        <end position="99"/>
    </location>
</feature>
<dbReference type="Gene3D" id="1.20.1560.10">
    <property type="entry name" value="ABC transporter type 1, transmembrane domain"/>
    <property type="match status" value="2"/>
</dbReference>
<feature type="domain" description="ABC transporter" evidence="11">
    <location>
        <begin position="603"/>
        <end position="831"/>
    </location>
</feature>
<feature type="transmembrane region" description="Helical" evidence="10">
    <location>
        <begin position="111"/>
        <end position="128"/>
    </location>
</feature>
<feature type="compositionally biased region" description="Basic and acidic residues" evidence="9">
    <location>
        <begin position="834"/>
        <end position="871"/>
    </location>
</feature>
<dbReference type="GO" id="GO:0016887">
    <property type="term" value="F:ATP hydrolysis activity"/>
    <property type="evidence" value="ECO:0007669"/>
    <property type="project" value="InterPro"/>
</dbReference>
<feature type="domain" description="ABC transmembrane type-1" evidence="12">
    <location>
        <begin position="910"/>
        <end position="1172"/>
    </location>
</feature>
<dbReference type="InterPro" id="IPR003439">
    <property type="entry name" value="ABC_transporter-like_ATP-bd"/>
</dbReference>
<dbReference type="FunFam" id="3.40.50.300:FF:000838">
    <property type="entry name" value="ABC multidrug transporter (Eurofung)"/>
    <property type="match status" value="1"/>
</dbReference>
<feature type="transmembrane region" description="Helical" evidence="10">
    <location>
        <begin position="140"/>
        <end position="159"/>
    </location>
</feature>
<evidence type="ECO:0000256" key="6">
    <source>
        <dbReference type="ARBA" id="ARBA00022840"/>
    </source>
</evidence>
<keyword evidence="6" id="KW-0067">ATP-binding</keyword>
<feature type="transmembrane region" description="Helical" evidence="10">
    <location>
        <begin position="1021"/>
        <end position="1045"/>
    </location>
</feature>
<dbReference type="CDD" id="cd03250">
    <property type="entry name" value="ABCC_MRP_domain1"/>
    <property type="match status" value="1"/>
</dbReference>
<dbReference type="CDD" id="cd18580">
    <property type="entry name" value="ABC_6TM_ABCC_D2"/>
    <property type="match status" value="1"/>
</dbReference>
<proteinExistence type="predicted"/>
<dbReference type="InterPro" id="IPR036640">
    <property type="entry name" value="ABC1_TM_sf"/>
</dbReference>
<evidence type="ECO:0000259" key="12">
    <source>
        <dbReference type="PROSITE" id="PS50929"/>
    </source>
</evidence>
<evidence type="ECO:0000313" key="14">
    <source>
        <dbReference type="Proteomes" id="UP000654918"/>
    </source>
</evidence>
<sequence>MAFAVPSQWDSPSEGIILPPCLGDSLIRPPCGYVLDFTRRELYFSILPASVAILWGVLRGWEVWKRPVVTQVSLPLALKLISWKAIAAVQIALLVWFLLGPRDYAQNSTMIISFALSIASSVVFILLSRLEHKTSRAPSALIQVFLLATIILDAVRAWSEWLVTRTRGHHRVTAALLTAQVAVKVVLLVLESRPKPGFITIPATQISREEQSGIFGRSLSLWINPLLRLGYKKDLELEDLEPVNDVLSGKEGLARLVLGWEEVDQQKPHSLALAVLKAFWLELFLIHIPRLAMVAFGLAQPLLVRETIEYIQNHHGSSVGDGYTLIAAFAFVYIGIAIATLWAGQLTTQLITAIRGSLIAVVYKNMLSLRAETGNSQSAVALMSNEVERITVAAEWSVAIVPNLVQVALAMWILGAQLGAVCVAPVLIAVFSVLGGVRTGQLVPPRQRRWMQAIQKRVGITTEVIGAVKGVKMSGLSGTVRDQIQGLRDFELEESKKFRKVQIANVLIGQFPSIMTPAITFAAFAIVQLVSGGEPLNVVQAFTSLSLLSILISPVSELVTIPHNLGSAIGCLDRIQEYLVKEKRVDYRTILPSGEANGTSPLIKVSGGSFGWTADKPILHDLDLAVQPSSLTILVGAVGSGKSTLLKSLVGETYRISGAVDYRSSLDVAYCDQDPWILNQSIKDNIIGAAKYEPQFYQKVTEACQLEEDLALLPKGDETLVGSSGAALSGGQKHRIALARAVYSGKQVVIMDDNLKGLDSNTASKCFNALFGAQGLLREQKRAVLFATHNAQWLRFADQIIALDADGRISERGSYEELSKAGGYVSKLRVVDQQSEHEDGPPKNGDAVKDDAKRQDKKDAKPNGADKTKDRGAANTSALVYYVKSMGKTPFAVFLAMVLSQMAFRTMQRLWIKFWVSANEAGGDRDTGMWVGVYILWAVLTELSVFVECFYFLVVIVPHSAKGLHFGVLKTALSAPMSFFVKTDTGVIINRFSQDMNLVDLPLPIAFMLALDYFTLAIAELVLTCIATGYLALAIPFLSVALYLIQRIYLQTTRQVRLLDLEAKSPIFSHFIASFTGLVTIRALNWPTRVQTENLDRLAASQRAFYAMASLQRWLLLVLNLTVAGLAVLLVSSAVALRGSIDPGLLGVALVGVIGFGKLLTMLLTYWASLETSLGAVARIREFRAETPAEPEGGDAELPVAWPSKGKISIAGVSASYDDHQVLRDVNLDVQPGEKVAICGRTGSGKSTLLALLPRLHDPSSGTIEIDGVDVSSIPIEKLREALVALPQDALFLPGTVRRNLDPFSKRDDDAVWEALEKTGLKAVFEDKGGLEADLDADWLSAGQKQLFCLARAILREGRVLLLDEATSSLDQATEQVVQDLIRSEFKDWTVVVIAHRLRAVADFDKIVALQDGRVVEFDKPQALLESGGVFASLWKLQEGSATPEI</sequence>
<dbReference type="InterPro" id="IPR044726">
    <property type="entry name" value="ABCC_6TM_D2"/>
</dbReference>
<dbReference type="Proteomes" id="UP000654918">
    <property type="component" value="Unassembled WGS sequence"/>
</dbReference>
<feature type="transmembrane region" description="Helical" evidence="10">
    <location>
        <begin position="1114"/>
        <end position="1137"/>
    </location>
</feature>
<comment type="subcellular location">
    <subcellularLocation>
        <location evidence="1">Cell membrane</location>
        <topology evidence="1">Multi-pass membrane protein</topology>
    </subcellularLocation>
</comment>
<feature type="transmembrane region" description="Helical" evidence="10">
    <location>
        <begin position="1144"/>
        <end position="1168"/>
    </location>
</feature>
<keyword evidence="2" id="KW-0813">Transport</keyword>
<feature type="transmembrane region" description="Helical" evidence="10">
    <location>
        <begin position="506"/>
        <end position="530"/>
    </location>
</feature>
<feature type="domain" description="ABC transmembrane type-1" evidence="12">
    <location>
        <begin position="291"/>
        <end position="567"/>
    </location>
</feature>
<dbReference type="PROSITE" id="PS50893">
    <property type="entry name" value="ABC_TRANSPORTER_2"/>
    <property type="match status" value="2"/>
</dbReference>
<dbReference type="SUPFAM" id="SSF90123">
    <property type="entry name" value="ABC transporter transmembrane region"/>
    <property type="match status" value="2"/>
</dbReference>
<feature type="transmembrane region" description="Helical" evidence="10">
    <location>
        <begin position="931"/>
        <end position="957"/>
    </location>
</feature>
<evidence type="ECO:0000256" key="1">
    <source>
        <dbReference type="ARBA" id="ARBA00004651"/>
    </source>
</evidence>
<keyword evidence="14" id="KW-1185">Reference proteome</keyword>
<evidence type="ECO:0000256" key="10">
    <source>
        <dbReference type="SAM" id="Phobius"/>
    </source>
</evidence>
<dbReference type="SMART" id="SM00382">
    <property type="entry name" value="AAA"/>
    <property type="match status" value="2"/>
</dbReference>
<dbReference type="Pfam" id="PF00664">
    <property type="entry name" value="ABC_membrane"/>
    <property type="match status" value="2"/>
</dbReference>
<dbReference type="PANTHER" id="PTHR24223:SF399">
    <property type="entry name" value="ABC TRANSPORTER ATNG"/>
    <property type="match status" value="1"/>
</dbReference>
<dbReference type="InterPro" id="IPR003593">
    <property type="entry name" value="AAA+_ATPase"/>
</dbReference>
<dbReference type="GO" id="GO:0140359">
    <property type="term" value="F:ABC-type transporter activity"/>
    <property type="evidence" value="ECO:0007669"/>
    <property type="project" value="InterPro"/>
</dbReference>
<evidence type="ECO:0000256" key="5">
    <source>
        <dbReference type="ARBA" id="ARBA00022741"/>
    </source>
</evidence>
<feature type="transmembrane region" description="Helical" evidence="10">
    <location>
        <begin position="409"/>
        <end position="437"/>
    </location>
</feature>
<dbReference type="GO" id="GO:0005524">
    <property type="term" value="F:ATP binding"/>
    <property type="evidence" value="ECO:0007669"/>
    <property type="project" value="UniProtKB-KW"/>
</dbReference>
<feature type="transmembrane region" description="Helical" evidence="10">
    <location>
        <begin position="536"/>
        <end position="555"/>
    </location>
</feature>
<name>A0A8H6MY81_9PEZI</name>
<evidence type="ECO:0000256" key="8">
    <source>
        <dbReference type="ARBA" id="ARBA00023136"/>
    </source>
</evidence>
<feature type="transmembrane region" description="Helical" evidence="10">
    <location>
        <begin position="42"/>
        <end position="61"/>
    </location>
</feature>
<dbReference type="SUPFAM" id="SSF52540">
    <property type="entry name" value="P-loop containing nucleoside triphosphate hydrolases"/>
    <property type="match status" value="2"/>
</dbReference>
<keyword evidence="8 10" id="KW-0472">Membrane</keyword>
<dbReference type="InterPro" id="IPR050173">
    <property type="entry name" value="ABC_transporter_C-like"/>
</dbReference>
<evidence type="ECO:0000256" key="3">
    <source>
        <dbReference type="ARBA" id="ARBA00022475"/>
    </source>
</evidence>
<protein>
    <submittedName>
        <fullName evidence="13">Multidrug resistance-associated protein 1-like protein 5</fullName>
    </submittedName>
</protein>
<dbReference type="PROSITE" id="PS00211">
    <property type="entry name" value="ABC_TRANSPORTER_1"/>
    <property type="match status" value="1"/>
</dbReference>
<dbReference type="PANTHER" id="PTHR24223">
    <property type="entry name" value="ATP-BINDING CASSETTE SUB-FAMILY C"/>
    <property type="match status" value="1"/>
</dbReference>
<feature type="transmembrane region" description="Helical" evidence="10">
    <location>
        <begin position="998"/>
        <end position="1015"/>
    </location>
</feature>
<dbReference type="CDD" id="cd03244">
    <property type="entry name" value="ABCC_MRP_domain2"/>
    <property type="match status" value="1"/>
</dbReference>
<reference evidence="13" key="1">
    <citation type="journal article" date="2020" name="Phytopathology">
        <title>Genome Sequence Resources of Colletotrichum truncatum, C. plurivorum, C. musicola, and C. sojae: Four Species Pathogenic to Soybean (Glycine max).</title>
        <authorList>
            <person name="Rogerio F."/>
            <person name="Boufleur T.R."/>
            <person name="Ciampi-Guillardi M."/>
            <person name="Sukno S.A."/>
            <person name="Thon M.R."/>
            <person name="Massola Junior N.S."/>
            <person name="Baroncelli R."/>
        </authorList>
    </citation>
    <scope>NUCLEOTIDE SEQUENCE</scope>
    <source>
        <strain evidence="13">LFN00145</strain>
    </source>
</reference>
<dbReference type="InterPro" id="IPR017871">
    <property type="entry name" value="ABC_transporter-like_CS"/>
</dbReference>
<dbReference type="InterPro" id="IPR011527">
    <property type="entry name" value="ABC1_TM_dom"/>
</dbReference>
<dbReference type="FunFam" id="1.20.1560.10:FF:000066">
    <property type="entry name" value="ABC multidrug transporter (Eurofung)"/>
    <property type="match status" value="1"/>
</dbReference>
<feature type="transmembrane region" description="Helical" evidence="10">
    <location>
        <begin position="323"/>
        <end position="343"/>
    </location>
</feature>
<dbReference type="GO" id="GO:0005886">
    <property type="term" value="C:plasma membrane"/>
    <property type="evidence" value="ECO:0007669"/>
    <property type="project" value="UniProtKB-SubCell"/>
</dbReference>
<dbReference type="FunFam" id="1.20.1560.10:FF:000055">
    <property type="entry name" value="ABC multidrug transporter (Eurofung)"/>
    <property type="match status" value="1"/>
</dbReference>
<evidence type="ECO:0000259" key="11">
    <source>
        <dbReference type="PROSITE" id="PS50893"/>
    </source>
</evidence>
<feature type="region of interest" description="Disordered" evidence="9">
    <location>
        <begin position="831"/>
        <end position="871"/>
    </location>
</feature>
<organism evidence="13 14">
    <name type="scientific">Colletotrichum plurivorum</name>
    <dbReference type="NCBI Taxonomy" id="2175906"/>
    <lineage>
        <taxon>Eukaryota</taxon>
        <taxon>Fungi</taxon>
        <taxon>Dikarya</taxon>
        <taxon>Ascomycota</taxon>
        <taxon>Pezizomycotina</taxon>
        <taxon>Sordariomycetes</taxon>
        <taxon>Hypocreomycetidae</taxon>
        <taxon>Glomerellales</taxon>
        <taxon>Glomerellaceae</taxon>
        <taxon>Colletotrichum</taxon>
        <taxon>Colletotrichum orchidearum species complex</taxon>
    </lineage>
</organism>
<evidence type="ECO:0000256" key="4">
    <source>
        <dbReference type="ARBA" id="ARBA00022692"/>
    </source>
</evidence>
<feature type="domain" description="ABC transporter" evidence="11">
    <location>
        <begin position="1208"/>
        <end position="1437"/>
    </location>
</feature>
<evidence type="ECO:0000256" key="2">
    <source>
        <dbReference type="ARBA" id="ARBA00022448"/>
    </source>
</evidence>
<dbReference type="PROSITE" id="PS50929">
    <property type="entry name" value="ABC_TM1F"/>
    <property type="match status" value="2"/>
</dbReference>
<comment type="caution">
    <text evidence="13">The sequence shown here is derived from an EMBL/GenBank/DDBJ whole genome shotgun (WGS) entry which is preliminary data.</text>
</comment>
<dbReference type="Gene3D" id="3.40.50.300">
    <property type="entry name" value="P-loop containing nucleotide triphosphate hydrolases"/>
    <property type="match status" value="2"/>
</dbReference>
<keyword evidence="4 10" id="KW-0812">Transmembrane</keyword>
<keyword evidence="5" id="KW-0547">Nucleotide-binding</keyword>
<evidence type="ECO:0000256" key="9">
    <source>
        <dbReference type="SAM" id="MobiDB-lite"/>
    </source>
</evidence>
<dbReference type="EMBL" id="WIGO01000405">
    <property type="protein sequence ID" value="KAF6813469.1"/>
    <property type="molecule type" value="Genomic_DNA"/>
</dbReference>
<dbReference type="Pfam" id="PF00005">
    <property type="entry name" value="ABC_tran"/>
    <property type="match status" value="2"/>
</dbReference>
<evidence type="ECO:0000313" key="13">
    <source>
        <dbReference type="EMBL" id="KAF6813469.1"/>
    </source>
</evidence>
<accession>A0A8H6MY81</accession>
<keyword evidence="7 10" id="KW-1133">Transmembrane helix</keyword>
<dbReference type="InterPro" id="IPR027417">
    <property type="entry name" value="P-loop_NTPase"/>
</dbReference>